<feature type="region of interest" description="Disordered" evidence="2">
    <location>
        <begin position="995"/>
        <end position="1025"/>
    </location>
</feature>
<gene>
    <name evidence="3" type="ORF">KVV02_001597</name>
</gene>
<evidence type="ECO:0000313" key="3">
    <source>
        <dbReference type="EMBL" id="KAG9324852.1"/>
    </source>
</evidence>
<feature type="compositionally biased region" description="Acidic residues" evidence="2">
    <location>
        <begin position="774"/>
        <end position="790"/>
    </location>
</feature>
<dbReference type="Proteomes" id="UP000717515">
    <property type="component" value="Unassembled WGS sequence"/>
</dbReference>
<name>A0A9P8A9P4_MORAP</name>
<feature type="region of interest" description="Disordered" evidence="2">
    <location>
        <begin position="1440"/>
        <end position="1463"/>
    </location>
</feature>
<keyword evidence="1" id="KW-0175">Coiled coil</keyword>
<feature type="compositionally biased region" description="Polar residues" evidence="2">
    <location>
        <begin position="154"/>
        <end position="163"/>
    </location>
</feature>
<evidence type="ECO:0000313" key="4">
    <source>
        <dbReference type="Proteomes" id="UP000717515"/>
    </source>
</evidence>
<feature type="region of interest" description="Disordered" evidence="2">
    <location>
        <begin position="745"/>
        <end position="803"/>
    </location>
</feature>
<evidence type="ECO:0000256" key="2">
    <source>
        <dbReference type="SAM" id="MobiDB-lite"/>
    </source>
</evidence>
<feature type="region of interest" description="Disordered" evidence="2">
    <location>
        <begin position="1063"/>
        <end position="1092"/>
    </location>
</feature>
<evidence type="ECO:0000256" key="1">
    <source>
        <dbReference type="SAM" id="Coils"/>
    </source>
</evidence>
<dbReference type="EMBL" id="JAIFTL010000055">
    <property type="protein sequence ID" value="KAG9324852.1"/>
    <property type="molecule type" value="Genomic_DNA"/>
</dbReference>
<organism evidence="3 4">
    <name type="scientific">Mortierella alpina</name>
    <name type="common">Oleaginous fungus</name>
    <name type="synonym">Mortierella renispora</name>
    <dbReference type="NCBI Taxonomy" id="64518"/>
    <lineage>
        <taxon>Eukaryota</taxon>
        <taxon>Fungi</taxon>
        <taxon>Fungi incertae sedis</taxon>
        <taxon>Mucoromycota</taxon>
        <taxon>Mortierellomycotina</taxon>
        <taxon>Mortierellomycetes</taxon>
        <taxon>Mortierellales</taxon>
        <taxon>Mortierellaceae</taxon>
        <taxon>Mortierella</taxon>
    </lineage>
</organism>
<feature type="compositionally biased region" description="Low complexity" evidence="2">
    <location>
        <begin position="172"/>
        <end position="217"/>
    </location>
</feature>
<proteinExistence type="predicted"/>
<feature type="compositionally biased region" description="Low complexity" evidence="2">
    <location>
        <begin position="1280"/>
        <end position="1292"/>
    </location>
</feature>
<feature type="coiled-coil region" evidence="1">
    <location>
        <begin position="895"/>
        <end position="922"/>
    </location>
</feature>
<feature type="compositionally biased region" description="Low complexity" evidence="2">
    <location>
        <begin position="1124"/>
        <end position="1140"/>
    </location>
</feature>
<feature type="compositionally biased region" description="Low complexity" evidence="2">
    <location>
        <begin position="1308"/>
        <end position="1326"/>
    </location>
</feature>
<protein>
    <recommendedName>
        <fullName evidence="5">F-box domain-containing protein</fullName>
    </recommendedName>
</protein>
<feature type="region of interest" description="Disordered" evidence="2">
    <location>
        <begin position="1280"/>
        <end position="1341"/>
    </location>
</feature>
<reference evidence="3" key="1">
    <citation type="submission" date="2021-07" db="EMBL/GenBank/DDBJ databases">
        <title>Draft genome of Mortierella alpina, strain LL118, isolated from an aspen leaf litter sample.</title>
        <authorList>
            <person name="Yang S."/>
            <person name="Vinatzer B.A."/>
        </authorList>
    </citation>
    <scope>NUCLEOTIDE SEQUENCE</scope>
    <source>
        <strain evidence="3">LL118</strain>
    </source>
</reference>
<sequence length="1521" mass="167052">MTRARVPPQTHAATRLAPEIVLHILSFLDDPDHPSRLLPILTLCKSWARLALERIYEQPVLTLNDLKSFITTLQLQDRLQNGQLPFWDANCSTADSYVGETRTSLGIDYRAMIKKPCRIVGCDTYPTKEDLTQLWDLQTLLWTVPTVSKERSSSRNTLEQDTIPSSLPSPPSSSNSSCPESSYISAPPSPTSPTLSSSSSMDSPFPTSRSNSPSSVPSKIVVVRRKRKAAPVGRVVMLLEFHMAFTDTMLYILRKVPGMALRKIHYRSLLNASLMEIVEKELPYLHEIVLSRPPGRPDDFIAFAQLLHNSKRLAVLNFDHCTGVGATLLSTFAHACGDSLERLQIQQPATFRLQGIHSFFPVDGPEDWNDNFSTRMAHIELESTSRFYPSMALGQTCSKCGLLGLSSENPTSGAENEVEGLAISEGEDVAPIEEGPVPLPAHGNTLAQADPESMMDLAMLAFADNCPRLAHLVLDRLTWLSDSGLAGFKPPATRTLKPMPTQSVPDMNHRERRRGLSSISILDSNYGSALTIEGVLDLCGSDLDTLVLDRKSCWRRRQDQPRHGGVSSLCVPCQQEEWKEQAQLKYMSTGDRLIWGLLQKPPPESVRYLQSLTLIEHWVSVAPLRAAMERWFSTLRVLSLRVLTCSYEELTDALIPISVSSHGSALEKLFLIAPWMDAQDPALEKIARRLHAAHRCLKTLEINHCAEVPAPFVLSSHFSQLDFESSHHLTLLYMLEINLDQDNATQQHVGGNDGIDGYHSGMNSDVFPQNHDNDDNDDDLDDLDGYDEDNSSSSLSEPILLPDTGHQECEASTLYGGNSEPPLDHDMTLMDDTSLCTNKSRLPIFKPTSSRTHSFPSPPQDSQAHALNCLEVENAFLLNQNNLLSKDMHHCRETVQALKQILQQREDTINRMKEEYDRACMKTRFMESLLAEHSAGSLLRRADLTPSTQSTFDHSFQPQEGLLLHIGCDDDEEEEMSGDEESDYDDEYIRPAQQDLGGNHYQEGSGFGDEGEESDMDDSESEAEANVQDILQEIPRNTLIDNTSLDPSAEPNRTLASRMYQQPNSTYRCDPESPVEPAPSHSPKTLRRGPSLKSTCTVNLSIQPVLSIPSPPAPHTLDMRQSISHSSLSFTSDCSDSTSSDMEEGDEGPAESLRQEGSEESDDGSFHSIALKDSGHFPITAPRVEFIEVDLEHDEPSTSLFTDDDCDQETGKCTPNEEVSEAMQDLDRVIQNPMQHHAPASQPQPQQQPQQLNGHPYLKASPVAIASTLLSCIHVEASASSTTLTTGSSTSLDMPHFKSPAESDQDCESQATSTSSAEESMNTETSQDLAQGKTRGQLGQRFSYTSTSSLSISGRVGMSSIMLDTTQTLTSATSSLATLSRERAKVDDGSEGEDDLRGMDVETAVVEPHSLAATRSKGNSTGVAGSSTILGFRWSGTKFVGRPRSGKAKEKAPAQAKAKSDTPATAVVAGTGLEPALVDTRTTPLGHSSGSILSRLWVGLGRQKSLIRANRQPSGSRTPAE</sequence>
<dbReference type="SUPFAM" id="SSF52047">
    <property type="entry name" value="RNI-like"/>
    <property type="match status" value="1"/>
</dbReference>
<dbReference type="CDD" id="cd09917">
    <property type="entry name" value="F-box_SF"/>
    <property type="match status" value="1"/>
</dbReference>
<accession>A0A9P8A9P4</accession>
<feature type="region of interest" description="Disordered" evidence="2">
    <location>
        <begin position="151"/>
        <end position="217"/>
    </location>
</feature>
<comment type="caution">
    <text evidence="3">The sequence shown here is derived from an EMBL/GenBank/DDBJ whole genome shotgun (WGS) entry which is preliminary data.</text>
</comment>
<evidence type="ECO:0008006" key="5">
    <source>
        <dbReference type="Google" id="ProtNLM"/>
    </source>
</evidence>
<feature type="region of interest" description="Disordered" evidence="2">
    <location>
        <begin position="1235"/>
        <end position="1255"/>
    </location>
</feature>
<feature type="compositionally biased region" description="Acidic residues" evidence="2">
    <location>
        <begin position="1009"/>
        <end position="1023"/>
    </location>
</feature>
<feature type="region of interest" description="Disordered" evidence="2">
    <location>
        <begin position="1123"/>
        <end position="1173"/>
    </location>
</feature>